<comment type="similarity">
    <text evidence="2 10">Belongs to the purine nucleoside phosphorylase YfiH/LACC1 family.</text>
</comment>
<proteinExistence type="inferred from homology"/>
<dbReference type="Pfam" id="PF02578">
    <property type="entry name" value="Cu-oxidase_4"/>
    <property type="match status" value="1"/>
</dbReference>
<comment type="catalytic activity">
    <reaction evidence="8">
        <text>adenosine + phosphate = alpha-D-ribose 1-phosphate + adenine</text>
        <dbReference type="Rhea" id="RHEA:27642"/>
        <dbReference type="ChEBI" id="CHEBI:16335"/>
        <dbReference type="ChEBI" id="CHEBI:16708"/>
        <dbReference type="ChEBI" id="CHEBI:43474"/>
        <dbReference type="ChEBI" id="CHEBI:57720"/>
        <dbReference type="EC" id="2.4.2.1"/>
    </reaction>
    <physiologicalReaction direction="left-to-right" evidence="8">
        <dbReference type="Rhea" id="RHEA:27643"/>
    </physiologicalReaction>
</comment>
<evidence type="ECO:0000256" key="1">
    <source>
        <dbReference type="ARBA" id="ARBA00000553"/>
    </source>
</evidence>
<evidence type="ECO:0000256" key="10">
    <source>
        <dbReference type="RuleBase" id="RU361274"/>
    </source>
</evidence>
<comment type="catalytic activity">
    <reaction evidence="7">
        <text>adenosine + H2O + H(+) = inosine + NH4(+)</text>
        <dbReference type="Rhea" id="RHEA:24408"/>
        <dbReference type="ChEBI" id="CHEBI:15377"/>
        <dbReference type="ChEBI" id="CHEBI:15378"/>
        <dbReference type="ChEBI" id="CHEBI:16335"/>
        <dbReference type="ChEBI" id="CHEBI:17596"/>
        <dbReference type="ChEBI" id="CHEBI:28938"/>
        <dbReference type="EC" id="3.5.4.4"/>
    </reaction>
    <physiologicalReaction direction="left-to-right" evidence="7">
        <dbReference type="Rhea" id="RHEA:24409"/>
    </physiologicalReaction>
</comment>
<evidence type="ECO:0000256" key="2">
    <source>
        <dbReference type="ARBA" id="ARBA00007353"/>
    </source>
</evidence>
<dbReference type="PANTHER" id="PTHR30616:SF2">
    <property type="entry name" value="PURINE NUCLEOSIDE PHOSPHORYLASE LACC1"/>
    <property type="match status" value="1"/>
</dbReference>
<dbReference type="Gene3D" id="3.60.140.10">
    <property type="entry name" value="CNF1/YfiH-like putative cysteine hydrolases"/>
    <property type="match status" value="1"/>
</dbReference>
<evidence type="ECO:0000256" key="5">
    <source>
        <dbReference type="ARBA" id="ARBA00022801"/>
    </source>
</evidence>
<evidence type="ECO:0000256" key="4">
    <source>
        <dbReference type="ARBA" id="ARBA00022723"/>
    </source>
</evidence>
<dbReference type="SUPFAM" id="SSF64438">
    <property type="entry name" value="CNF1/YfiH-like putative cysteine hydrolases"/>
    <property type="match status" value="1"/>
</dbReference>
<keyword evidence="6" id="KW-0862">Zinc</keyword>
<dbReference type="InterPro" id="IPR003730">
    <property type="entry name" value="Cu_polyphenol_OxRdtase"/>
</dbReference>
<evidence type="ECO:0000256" key="6">
    <source>
        <dbReference type="ARBA" id="ARBA00022833"/>
    </source>
</evidence>
<evidence type="ECO:0000256" key="7">
    <source>
        <dbReference type="ARBA" id="ARBA00047989"/>
    </source>
</evidence>
<accession>A0ABS5HGL9</accession>
<comment type="caution">
    <text evidence="11">The sequence shown here is derived from an EMBL/GenBank/DDBJ whole genome shotgun (WGS) entry which is preliminary data.</text>
</comment>
<dbReference type="EMBL" id="JAGSSW010000002">
    <property type="protein sequence ID" value="MBR8463398.1"/>
    <property type="molecule type" value="Genomic_DNA"/>
</dbReference>
<comment type="catalytic activity">
    <reaction evidence="1">
        <text>inosine + phosphate = alpha-D-ribose 1-phosphate + hypoxanthine</text>
        <dbReference type="Rhea" id="RHEA:27646"/>
        <dbReference type="ChEBI" id="CHEBI:17368"/>
        <dbReference type="ChEBI" id="CHEBI:17596"/>
        <dbReference type="ChEBI" id="CHEBI:43474"/>
        <dbReference type="ChEBI" id="CHEBI:57720"/>
        <dbReference type="EC" id="2.4.2.1"/>
    </reaction>
    <physiologicalReaction direction="left-to-right" evidence="1">
        <dbReference type="Rhea" id="RHEA:27647"/>
    </physiologicalReaction>
</comment>
<keyword evidence="3" id="KW-0808">Transferase</keyword>
<keyword evidence="4" id="KW-0479">Metal-binding</keyword>
<comment type="catalytic activity">
    <reaction evidence="9">
        <text>S-methyl-5'-thioadenosine + phosphate = 5-(methylsulfanyl)-alpha-D-ribose 1-phosphate + adenine</text>
        <dbReference type="Rhea" id="RHEA:11852"/>
        <dbReference type="ChEBI" id="CHEBI:16708"/>
        <dbReference type="ChEBI" id="CHEBI:17509"/>
        <dbReference type="ChEBI" id="CHEBI:43474"/>
        <dbReference type="ChEBI" id="CHEBI:58533"/>
        <dbReference type="EC" id="2.4.2.28"/>
    </reaction>
    <physiologicalReaction direction="left-to-right" evidence="9">
        <dbReference type="Rhea" id="RHEA:11853"/>
    </physiologicalReaction>
</comment>
<dbReference type="InterPro" id="IPR011324">
    <property type="entry name" value="Cytotoxic_necrot_fac-like_cat"/>
</dbReference>
<sequence>MKFVLSSDIAVAGFSSRFGGVSTGAYESLNLGYHVGDDSQNVTKNREILALSLKILSERDVVKNSPKSQPILKFMQQIHSNKVEILRNFDDELPPCDAIITNLKNIALCVMVADCSPILLIDERSQVVAAIHAGRAGVLNKICTNAINLMSSEFKCKSKDIKAFIGANIKSNCYEIGDLDLGEFNRYKNGKNFSLNDAILDELTKLGVTHINIDATCTHCDERYFSYRRDGVTGRFAGFVYLKG</sequence>
<organism evidence="11 12">
    <name type="scientific">Campylobacter anatolicus</name>
    <dbReference type="NCBI Taxonomy" id="2829105"/>
    <lineage>
        <taxon>Bacteria</taxon>
        <taxon>Pseudomonadati</taxon>
        <taxon>Campylobacterota</taxon>
        <taxon>Epsilonproteobacteria</taxon>
        <taxon>Campylobacterales</taxon>
        <taxon>Campylobacteraceae</taxon>
        <taxon>Campylobacter</taxon>
    </lineage>
</organism>
<evidence type="ECO:0000256" key="3">
    <source>
        <dbReference type="ARBA" id="ARBA00022679"/>
    </source>
</evidence>
<dbReference type="Proteomes" id="UP000682951">
    <property type="component" value="Unassembled WGS sequence"/>
</dbReference>
<reference evidence="11 12" key="1">
    <citation type="submission" date="2021-04" db="EMBL/GenBank/DDBJ databases">
        <title>Molecular and phenotypic characterization and identification of bacterial isolates recovered from the Anatolian ground squirrels (Spermophilus xanthoprymnus) and which have the potential to form a new species in the Campylobacter genus.</title>
        <authorList>
            <person name="Aydin F."/>
            <person name="Abay S."/>
            <person name="Kayman T."/>
            <person name="Karakaya E."/>
            <person name="Mustak H.K."/>
            <person name="Mustak I.B."/>
            <person name="Bilgin N."/>
            <person name="Duzler A."/>
            <person name="Sahin O."/>
            <person name="Guran O."/>
            <person name="Saticioglu I.B."/>
        </authorList>
    </citation>
    <scope>NUCLEOTIDE SEQUENCE [LARGE SCALE GENOMIC DNA]</scope>
    <source>
        <strain evidence="12">faydin-G24</strain>
    </source>
</reference>
<protein>
    <recommendedName>
        <fullName evidence="10">Purine nucleoside phosphorylase</fullName>
    </recommendedName>
</protein>
<keyword evidence="5" id="KW-0378">Hydrolase</keyword>
<name>A0ABS5HGL9_9BACT</name>
<dbReference type="CDD" id="cd16833">
    <property type="entry name" value="YfiH"/>
    <property type="match status" value="1"/>
</dbReference>
<evidence type="ECO:0000256" key="8">
    <source>
        <dbReference type="ARBA" id="ARBA00048968"/>
    </source>
</evidence>
<evidence type="ECO:0000313" key="11">
    <source>
        <dbReference type="EMBL" id="MBR8463398.1"/>
    </source>
</evidence>
<dbReference type="PANTHER" id="PTHR30616">
    <property type="entry name" value="UNCHARACTERIZED PROTEIN YFIH"/>
    <property type="match status" value="1"/>
</dbReference>
<dbReference type="NCBIfam" id="TIGR00726">
    <property type="entry name" value="peptidoglycan editing factor PgeF"/>
    <property type="match status" value="1"/>
</dbReference>
<dbReference type="InterPro" id="IPR038371">
    <property type="entry name" value="Cu_polyphenol_OxRdtase_sf"/>
</dbReference>
<gene>
    <name evidence="11" type="primary">pgeF</name>
    <name evidence="11" type="ORF">KDD93_02285</name>
</gene>
<keyword evidence="12" id="KW-1185">Reference proteome</keyword>
<evidence type="ECO:0000256" key="9">
    <source>
        <dbReference type="ARBA" id="ARBA00049893"/>
    </source>
</evidence>
<evidence type="ECO:0000313" key="12">
    <source>
        <dbReference type="Proteomes" id="UP000682951"/>
    </source>
</evidence>